<evidence type="ECO:0000256" key="7">
    <source>
        <dbReference type="SAM" id="Phobius"/>
    </source>
</evidence>
<dbReference type="Pfam" id="PF02706">
    <property type="entry name" value="Wzz"/>
    <property type="match status" value="1"/>
</dbReference>
<keyword evidence="2" id="KW-1003">Cell membrane</keyword>
<feature type="domain" description="Tyrosine-protein kinase G-rich" evidence="9">
    <location>
        <begin position="348"/>
        <end position="419"/>
    </location>
</feature>
<evidence type="ECO:0000313" key="10">
    <source>
        <dbReference type="EMBL" id="MTV41913.1"/>
    </source>
</evidence>
<evidence type="ECO:0000256" key="2">
    <source>
        <dbReference type="ARBA" id="ARBA00022475"/>
    </source>
</evidence>
<protein>
    <submittedName>
        <fullName evidence="10">Chain length determinant protein EpsF</fullName>
    </submittedName>
</protein>
<dbReference type="GO" id="GO:0004713">
    <property type="term" value="F:protein tyrosine kinase activity"/>
    <property type="evidence" value="ECO:0007669"/>
    <property type="project" value="TreeGrafter"/>
</dbReference>
<evidence type="ECO:0000256" key="5">
    <source>
        <dbReference type="ARBA" id="ARBA00023136"/>
    </source>
</evidence>
<evidence type="ECO:0000256" key="1">
    <source>
        <dbReference type="ARBA" id="ARBA00004651"/>
    </source>
</evidence>
<evidence type="ECO:0000256" key="3">
    <source>
        <dbReference type="ARBA" id="ARBA00022692"/>
    </source>
</evidence>
<evidence type="ECO:0000256" key="4">
    <source>
        <dbReference type="ARBA" id="ARBA00022989"/>
    </source>
</evidence>
<dbReference type="NCBIfam" id="TIGR03017">
    <property type="entry name" value="EpsF"/>
    <property type="match status" value="1"/>
</dbReference>
<keyword evidence="6" id="KW-0175">Coiled coil</keyword>
<evidence type="ECO:0000313" key="11">
    <source>
        <dbReference type="Proteomes" id="UP000475582"/>
    </source>
</evidence>
<feature type="coiled-coil region" evidence="6">
    <location>
        <begin position="180"/>
        <end position="306"/>
    </location>
</feature>
<evidence type="ECO:0000256" key="6">
    <source>
        <dbReference type="SAM" id="Coils"/>
    </source>
</evidence>
<feature type="transmembrane region" description="Helical" evidence="7">
    <location>
        <begin position="398"/>
        <end position="420"/>
    </location>
</feature>
<name>A0A6L6PS36_9BURK</name>
<keyword evidence="3 7" id="KW-0812">Transmembrane</keyword>
<sequence>MNATLFFLILRARQRIVLTAFLVTVLATAAVSFILPKTYTATSSVVLNFKGIDPLTGLTMPGQLLPGYMATQVDIISSRNVALRVVDALKLAQSPAVLAEFNASTGGRGDVRDWLAELLLKKLDIAPSRESSVIDITFKGSDPQFVAAVANAFADEYQRVAIQLKVDPLKRASAYFNDQIKTLRDNVEAAQSRLSKYQQEHGIVSVDNRLDVETNRLNDLSAQLVAAQGQRMEASSRQNMALGASGSESPDVLTNPLIQNLKANLSQSEAKLAEMAQRLSPNHPQYQSAAAETEKLRNELKAQLRLVANSVGNNATVLSQREGAIRAALEAQKTKVLELNRTRDELSVLARDVDNAQRAFDTTSQRFSQTRVEGQAEQSDIAVLNPAKPPIEPSNPKIALNIALSVVLGAMLGIGFAVLAEVFDRRVRGEVDLVDTLDIPVFGAIDWKDTPARSVNGLQALLRPRRARLT</sequence>
<feature type="domain" description="Polysaccharide chain length determinant N-terminal" evidence="8">
    <location>
        <begin position="7"/>
        <end position="88"/>
    </location>
</feature>
<dbReference type="InterPro" id="IPR003856">
    <property type="entry name" value="LPS_length_determ_N"/>
</dbReference>
<dbReference type="AlphaFoldDB" id="A0A6L6PS36"/>
<comment type="subcellular location">
    <subcellularLocation>
        <location evidence="1">Cell membrane</location>
        <topology evidence="1">Multi-pass membrane protein</topology>
    </subcellularLocation>
</comment>
<dbReference type="PANTHER" id="PTHR32309:SF13">
    <property type="entry name" value="FERRIC ENTEROBACTIN TRANSPORT PROTEIN FEPE"/>
    <property type="match status" value="1"/>
</dbReference>
<accession>A0A6L6PS36</accession>
<dbReference type="PANTHER" id="PTHR32309">
    <property type="entry name" value="TYROSINE-PROTEIN KINASE"/>
    <property type="match status" value="1"/>
</dbReference>
<keyword evidence="11" id="KW-1185">Reference proteome</keyword>
<dbReference type="Pfam" id="PF13807">
    <property type="entry name" value="GNVR"/>
    <property type="match status" value="1"/>
</dbReference>
<comment type="caution">
    <text evidence="10">The sequence shown here is derived from an EMBL/GenBank/DDBJ whole genome shotgun (WGS) entry which is preliminary data.</text>
</comment>
<dbReference type="GO" id="GO:0005886">
    <property type="term" value="C:plasma membrane"/>
    <property type="evidence" value="ECO:0007669"/>
    <property type="project" value="UniProtKB-SubCell"/>
</dbReference>
<dbReference type="RefSeq" id="WP_155468352.1">
    <property type="nucleotide sequence ID" value="NZ_WNKY01000081.1"/>
</dbReference>
<proteinExistence type="predicted"/>
<dbReference type="OrthoDB" id="8559110at2"/>
<dbReference type="InterPro" id="IPR050445">
    <property type="entry name" value="Bact_polysacc_biosynth/exp"/>
</dbReference>
<dbReference type="EMBL" id="WNKY01000081">
    <property type="protein sequence ID" value="MTV41913.1"/>
    <property type="molecule type" value="Genomic_DNA"/>
</dbReference>
<organism evidence="10 11">
    <name type="scientific">Duganella radicis</name>
    <dbReference type="NCBI Taxonomy" id="551988"/>
    <lineage>
        <taxon>Bacteria</taxon>
        <taxon>Pseudomonadati</taxon>
        <taxon>Pseudomonadota</taxon>
        <taxon>Betaproteobacteria</taxon>
        <taxon>Burkholderiales</taxon>
        <taxon>Oxalobacteraceae</taxon>
        <taxon>Telluria group</taxon>
        <taxon>Duganella</taxon>
    </lineage>
</organism>
<reference evidence="10 11" key="1">
    <citation type="submission" date="2019-11" db="EMBL/GenBank/DDBJ databases">
        <title>Type strains purchased from KCTC, JCM and DSMZ.</title>
        <authorList>
            <person name="Lu H."/>
        </authorList>
    </citation>
    <scope>NUCLEOTIDE SEQUENCE [LARGE SCALE GENOMIC DNA]</scope>
    <source>
        <strain evidence="10 11">KCTC 22382</strain>
    </source>
</reference>
<dbReference type="InterPro" id="IPR017468">
    <property type="entry name" value="Chain_len_reg_EpsF"/>
</dbReference>
<dbReference type="Proteomes" id="UP000475582">
    <property type="component" value="Unassembled WGS sequence"/>
</dbReference>
<keyword evidence="4 7" id="KW-1133">Transmembrane helix</keyword>
<dbReference type="InterPro" id="IPR032807">
    <property type="entry name" value="GNVR"/>
</dbReference>
<keyword evidence="5 7" id="KW-0472">Membrane</keyword>
<evidence type="ECO:0000259" key="8">
    <source>
        <dbReference type="Pfam" id="PF02706"/>
    </source>
</evidence>
<gene>
    <name evidence="10" type="primary">epsF</name>
    <name evidence="10" type="ORF">GM676_30650</name>
</gene>
<evidence type="ECO:0000259" key="9">
    <source>
        <dbReference type="Pfam" id="PF13807"/>
    </source>
</evidence>